<protein>
    <recommendedName>
        <fullName evidence="4">Autophagy-related protein 2</fullName>
    </recommendedName>
</protein>
<feature type="compositionally biased region" description="Basic and acidic residues" evidence="1">
    <location>
        <begin position="45"/>
        <end position="62"/>
    </location>
</feature>
<sequence>MDVMTEPERADVDKTGFSEDADPGAAGDFADEHSDTTFADEVADGPEHARDPDEPEGREGLD</sequence>
<keyword evidence="3" id="KW-1185">Reference proteome</keyword>
<evidence type="ECO:0008006" key="4">
    <source>
        <dbReference type="Google" id="ProtNLM"/>
    </source>
</evidence>
<feature type="region of interest" description="Disordered" evidence="1">
    <location>
        <begin position="1"/>
        <end position="62"/>
    </location>
</feature>
<evidence type="ECO:0000313" key="3">
    <source>
        <dbReference type="Proteomes" id="UP000722989"/>
    </source>
</evidence>
<dbReference type="RefSeq" id="WP_167926639.1">
    <property type="nucleotide sequence ID" value="NZ_JAATVY010000013.1"/>
</dbReference>
<organism evidence="2 3">
    <name type="scientific">Planosporangium thailandense</name>
    <dbReference type="NCBI Taxonomy" id="765197"/>
    <lineage>
        <taxon>Bacteria</taxon>
        <taxon>Bacillati</taxon>
        <taxon>Actinomycetota</taxon>
        <taxon>Actinomycetes</taxon>
        <taxon>Micromonosporales</taxon>
        <taxon>Micromonosporaceae</taxon>
        <taxon>Planosporangium</taxon>
    </lineage>
</organism>
<evidence type="ECO:0000313" key="2">
    <source>
        <dbReference type="EMBL" id="NJC71739.1"/>
    </source>
</evidence>
<proteinExistence type="predicted"/>
<evidence type="ECO:0000256" key="1">
    <source>
        <dbReference type="SAM" id="MobiDB-lite"/>
    </source>
</evidence>
<accession>A0ABX0Y2S8</accession>
<reference evidence="2 3" key="1">
    <citation type="submission" date="2020-03" db="EMBL/GenBank/DDBJ databases">
        <title>WGS of the type strain of Planosporangium spp.</title>
        <authorList>
            <person name="Thawai C."/>
        </authorList>
    </citation>
    <scope>NUCLEOTIDE SEQUENCE [LARGE SCALE GENOMIC DNA]</scope>
    <source>
        <strain evidence="2 3">TBRC 5610</strain>
    </source>
</reference>
<dbReference type="Proteomes" id="UP000722989">
    <property type="component" value="Unassembled WGS sequence"/>
</dbReference>
<gene>
    <name evidence="2" type="ORF">HC031_18730</name>
</gene>
<feature type="compositionally biased region" description="Basic and acidic residues" evidence="1">
    <location>
        <begin position="1"/>
        <end position="17"/>
    </location>
</feature>
<comment type="caution">
    <text evidence="2">The sequence shown here is derived from an EMBL/GenBank/DDBJ whole genome shotgun (WGS) entry which is preliminary data.</text>
</comment>
<name>A0ABX0Y2S8_9ACTN</name>
<dbReference type="EMBL" id="JAATVY010000013">
    <property type="protein sequence ID" value="NJC71739.1"/>
    <property type="molecule type" value="Genomic_DNA"/>
</dbReference>